<dbReference type="PANTHER" id="PTHR10334">
    <property type="entry name" value="CYSTEINE-RICH SECRETORY PROTEIN-RELATED"/>
    <property type="match status" value="1"/>
</dbReference>
<evidence type="ECO:0000313" key="2">
    <source>
        <dbReference type="Proteomes" id="UP000286415"/>
    </source>
</evidence>
<dbReference type="EMBL" id="NIRI02000042">
    <property type="protein sequence ID" value="KAG5450240.1"/>
    <property type="molecule type" value="Genomic_DNA"/>
</dbReference>
<evidence type="ECO:0000313" key="1">
    <source>
        <dbReference type="EMBL" id="KAG5450240.1"/>
    </source>
</evidence>
<dbReference type="InterPro" id="IPR001283">
    <property type="entry name" value="CRISP-related"/>
</dbReference>
<proteinExistence type="predicted"/>
<protein>
    <submittedName>
        <fullName evidence="1">Cysteine-rich venom protein</fullName>
    </submittedName>
</protein>
<organism evidence="1 2">
    <name type="scientific">Clonorchis sinensis</name>
    <name type="common">Chinese liver fluke</name>
    <dbReference type="NCBI Taxonomy" id="79923"/>
    <lineage>
        <taxon>Eukaryota</taxon>
        <taxon>Metazoa</taxon>
        <taxon>Spiralia</taxon>
        <taxon>Lophotrochozoa</taxon>
        <taxon>Platyhelminthes</taxon>
        <taxon>Trematoda</taxon>
        <taxon>Digenea</taxon>
        <taxon>Opisthorchiida</taxon>
        <taxon>Opisthorchiata</taxon>
        <taxon>Opisthorchiidae</taxon>
        <taxon>Clonorchis</taxon>
    </lineage>
</organism>
<gene>
    <name evidence="1" type="ORF">CSKR_110070</name>
</gene>
<dbReference type="InterPro" id="IPR014044">
    <property type="entry name" value="CAP_dom"/>
</dbReference>
<dbReference type="GO" id="GO:0005576">
    <property type="term" value="C:extracellular region"/>
    <property type="evidence" value="ECO:0007669"/>
    <property type="project" value="InterPro"/>
</dbReference>
<dbReference type="SUPFAM" id="SSF55797">
    <property type="entry name" value="PR-1-like"/>
    <property type="match status" value="1"/>
</dbReference>
<dbReference type="SMART" id="SM00198">
    <property type="entry name" value="SCP"/>
    <property type="match status" value="1"/>
</dbReference>
<dbReference type="Proteomes" id="UP000286415">
    <property type="component" value="Unassembled WGS sequence"/>
</dbReference>
<reference evidence="1 2" key="1">
    <citation type="journal article" date="2018" name="Biotechnol. Adv.">
        <title>Improved genomic resources and new bioinformatic workflow for the carcinogenic parasite Clonorchis sinensis: Biotechnological implications.</title>
        <authorList>
            <person name="Wang D."/>
            <person name="Korhonen P.K."/>
            <person name="Gasser R.B."/>
            <person name="Young N.D."/>
        </authorList>
    </citation>
    <scope>NUCLEOTIDE SEQUENCE [LARGE SCALE GENOMIC DNA]</scope>
    <source>
        <strain evidence="1">Cs-k2</strain>
    </source>
</reference>
<dbReference type="PRINTS" id="PR00838">
    <property type="entry name" value="V5ALLERGEN"/>
</dbReference>
<dbReference type="PROSITE" id="PS01009">
    <property type="entry name" value="CRISP_1"/>
    <property type="match status" value="1"/>
</dbReference>
<keyword evidence="2" id="KW-1185">Reference proteome</keyword>
<sequence length="194" mass="22370">MRVKRILCFVCLAVLLQTSAMCWRDAKLFVDEHNRYRKMLLDGEVANQPTARYMHMLSWDRLLSRNAQRLASECRVGHDSGSERATPTFPLVGQNWAGTDNYTDAVRLWFEEYRFYDYRENACEPGKLCGHYTQLVWAETRKVGCGVQNCPASTFLYGYSVVCNYGPAGNFLGQRPYVTTDDTNESDEQEYLIN</sequence>
<name>A0A8T1MMD1_CLOSI</name>
<dbReference type="InterPro" id="IPR018244">
    <property type="entry name" value="Allrgn_V5/Tpx1_CS"/>
</dbReference>
<dbReference type="Gene3D" id="3.40.33.10">
    <property type="entry name" value="CAP"/>
    <property type="match status" value="1"/>
</dbReference>
<dbReference type="STRING" id="79923.G7YCV9"/>
<accession>A0A8T1MMD1</accession>
<comment type="caution">
    <text evidence="1">The sequence shown here is derived from an EMBL/GenBank/DDBJ whole genome shotgun (WGS) entry which is preliminary data.</text>
</comment>
<dbReference type="Pfam" id="PF00188">
    <property type="entry name" value="CAP"/>
    <property type="match status" value="1"/>
</dbReference>
<dbReference type="InterPro" id="IPR002413">
    <property type="entry name" value="V5_allergen-like"/>
</dbReference>
<reference evidence="1 2" key="2">
    <citation type="journal article" date="2021" name="Genomics">
        <title>High-quality reference genome for Clonorchis sinensis.</title>
        <authorList>
            <person name="Young N.D."/>
            <person name="Stroehlein A.J."/>
            <person name="Kinkar L."/>
            <person name="Wang T."/>
            <person name="Sohn W.M."/>
            <person name="Chang B.C.H."/>
            <person name="Kaur P."/>
            <person name="Weisz D."/>
            <person name="Dudchenko O."/>
            <person name="Aiden E.L."/>
            <person name="Korhonen P.K."/>
            <person name="Gasser R.B."/>
        </authorList>
    </citation>
    <scope>NUCLEOTIDE SEQUENCE [LARGE SCALE GENOMIC DNA]</scope>
    <source>
        <strain evidence="1">Cs-k2</strain>
    </source>
</reference>
<dbReference type="PRINTS" id="PR00837">
    <property type="entry name" value="V5TPXLIKE"/>
</dbReference>
<dbReference type="OrthoDB" id="674273at2759"/>
<dbReference type="InterPro" id="IPR035940">
    <property type="entry name" value="CAP_sf"/>
</dbReference>